<dbReference type="AlphaFoldDB" id="A0A8R7UJC8"/>
<evidence type="ECO:0000313" key="2">
    <source>
        <dbReference type="Proteomes" id="UP000015106"/>
    </source>
</evidence>
<evidence type="ECO:0000313" key="1">
    <source>
        <dbReference type="EnsemblPlants" id="TuG1812G0500003741.01.T02.cds360294"/>
    </source>
</evidence>
<dbReference type="Gramene" id="TuG1812G0500003741.01.T01">
    <property type="protein sequence ID" value="TuG1812G0500003741.01.T01.cds360291"/>
    <property type="gene ID" value="TuG1812G0500003741.01"/>
</dbReference>
<protein>
    <submittedName>
        <fullName evidence="1">Uncharacterized protein</fullName>
    </submittedName>
</protein>
<dbReference type="Gramene" id="TuG1812G0500003741.01.T02">
    <property type="protein sequence ID" value="TuG1812G0500003741.01.T02.cds360294"/>
    <property type="gene ID" value="TuG1812G0500003741.01"/>
</dbReference>
<name>A0A8R7UJC8_TRIUA</name>
<reference evidence="1" key="3">
    <citation type="submission" date="2022-06" db="UniProtKB">
        <authorList>
            <consortium name="EnsemblPlants"/>
        </authorList>
    </citation>
    <scope>IDENTIFICATION</scope>
</reference>
<accession>A0A8R7UJC8</accession>
<reference evidence="2" key="1">
    <citation type="journal article" date="2013" name="Nature">
        <title>Draft genome of the wheat A-genome progenitor Triticum urartu.</title>
        <authorList>
            <person name="Ling H.Q."/>
            <person name="Zhao S."/>
            <person name="Liu D."/>
            <person name="Wang J."/>
            <person name="Sun H."/>
            <person name="Zhang C."/>
            <person name="Fan H."/>
            <person name="Li D."/>
            <person name="Dong L."/>
            <person name="Tao Y."/>
            <person name="Gao C."/>
            <person name="Wu H."/>
            <person name="Li Y."/>
            <person name="Cui Y."/>
            <person name="Guo X."/>
            <person name="Zheng S."/>
            <person name="Wang B."/>
            <person name="Yu K."/>
            <person name="Liang Q."/>
            <person name="Yang W."/>
            <person name="Lou X."/>
            <person name="Chen J."/>
            <person name="Feng M."/>
            <person name="Jian J."/>
            <person name="Zhang X."/>
            <person name="Luo G."/>
            <person name="Jiang Y."/>
            <person name="Liu J."/>
            <person name="Wang Z."/>
            <person name="Sha Y."/>
            <person name="Zhang B."/>
            <person name="Wu H."/>
            <person name="Tang D."/>
            <person name="Shen Q."/>
            <person name="Xue P."/>
            <person name="Zou S."/>
            <person name="Wang X."/>
            <person name="Liu X."/>
            <person name="Wang F."/>
            <person name="Yang Y."/>
            <person name="An X."/>
            <person name="Dong Z."/>
            <person name="Zhang K."/>
            <person name="Zhang X."/>
            <person name="Luo M.C."/>
            <person name="Dvorak J."/>
            <person name="Tong Y."/>
            <person name="Wang J."/>
            <person name="Yang H."/>
            <person name="Li Z."/>
            <person name="Wang D."/>
            <person name="Zhang A."/>
            <person name="Wang J."/>
        </authorList>
    </citation>
    <scope>NUCLEOTIDE SEQUENCE</scope>
    <source>
        <strain evidence="2">cv. G1812</strain>
    </source>
</reference>
<dbReference type="Proteomes" id="UP000015106">
    <property type="component" value="Chromosome 5"/>
</dbReference>
<reference evidence="1" key="2">
    <citation type="submission" date="2018-03" db="EMBL/GenBank/DDBJ databases">
        <title>The Triticum urartu genome reveals the dynamic nature of wheat genome evolution.</title>
        <authorList>
            <person name="Ling H."/>
            <person name="Ma B."/>
            <person name="Shi X."/>
            <person name="Liu H."/>
            <person name="Dong L."/>
            <person name="Sun H."/>
            <person name="Cao Y."/>
            <person name="Gao Q."/>
            <person name="Zheng S."/>
            <person name="Li Y."/>
            <person name="Yu Y."/>
            <person name="Du H."/>
            <person name="Qi M."/>
            <person name="Li Y."/>
            <person name="Yu H."/>
            <person name="Cui Y."/>
            <person name="Wang N."/>
            <person name="Chen C."/>
            <person name="Wu H."/>
            <person name="Zhao Y."/>
            <person name="Zhang J."/>
            <person name="Li Y."/>
            <person name="Zhou W."/>
            <person name="Zhang B."/>
            <person name="Hu W."/>
            <person name="Eijk M."/>
            <person name="Tang J."/>
            <person name="Witsenboer H."/>
            <person name="Zhao S."/>
            <person name="Li Z."/>
            <person name="Zhang A."/>
            <person name="Wang D."/>
            <person name="Liang C."/>
        </authorList>
    </citation>
    <scope>NUCLEOTIDE SEQUENCE [LARGE SCALE GENOMIC DNA]</scope>
    <source>
        <strain evidence="1">cv. G1812</strain>
    </source>
</reference>
<sequence length="184" mass="20137">MVSTTAPASATPLILLIPLVHKTGRYLKCGVPLGTRHPPAVLHCIVSVDLRVALEDNKLLGQTRVIFAEEVIFPKMHLQIIVVAEIIVLPRMPPLTYVARVVVPGHMRVKLIISIECPLAILANRVSRKAAAFDLGAIHLSVPCLRVPGHLFLRVELLLTDEHLPPLQAKFAHAQPMLVGQMPP</sequence>
<dbReference type="EnsemblPlants" id="TuG1812G0500003741.01.T02">
    <property type="protein sequence ID" value="TuG1812G0500003741.01.T02.cds360294"/>
    <property type="gene ID" value="TuG1812G0500003741.01"/>
</dbReference>
<keyword evidence="2" id="KW-1185">Reference proteome</keyword>
<proteinExistence type="predicted"/>
<dbReference type="EnsemblPlants" id="TuG1812G0500003741.01.T01">
    <property type="protein sequence ID" value="TuG1812G0500003741.01.T01.cds360291"/>
    <property type="gene ID" value="TuG1812G0500003741.01"/>
</dbReference>
<organism evidence="1 2">
    <name type="scientific">Triticum urartu</name>
    <name type="common">Red wild einkorn</name>
    <name type="synonym">Crithodium urartu</name>
    <dbReference type="NCBI Taxonomy" id="4572"/>
    <lineage>
        <taxon>Eukaryota</taxon>
        <taxon>Viridiplantae</taxon>
        <taxon>Streptophyta</taxon>
        <taxon>Embryophyta</taxon>
        <taxon>Tracheophyta</taxon>
        <taxon>Spermatophyta</taxon>
        <taxon>Magnoliopsida</taxon>
        <taxon>Liliopsida</taxon>
        <taxon>Poales</taxon>
        <taxon>Poaceae</taxon>
        <taxon>BOP clade</taxon>
        <taxon>Pooideae</taxon>
        <taxon>Triticodae</taxon>
        <taxon>Triticeae</taxon>
        <taxon>Triticinae</taxon>
        <taxon>Triticum</taxon>
    </lineage>
</organism>